<gene>
    <name evidence="4" type="ORF">Tci_064700</name>
</gene>
<dbReference type="EMBL" id="BKCJ010010696">
    <property type="protein sequence ID" value="GEU92722.1"/>
    <property type="molecule type" value="Genomic_DNA"/>
</dbReference>
<evidence type="ECO:0000256" key="1">
    <source>
        <dbReference type="SAM" id="Coils"/>
    </source>
</evidence>
<evidence type="ECO:0000256" key="2">
    <source>
        <dbReference type="SAM" id="MobiDB-lite"/>
    </source>
</evidence>
<dbReference type="InterPro" id="IPR013103">
    <property type="entry name" value="RVT_2"/>
</dbReference>
<dbReference type="PANTHER" id="PTHR11439">
    <property type="entry name" value="GAG-POL-RELATED RETROTRANSPOSON"/>
    <property type="match status" value="1"/>
</dbReference>
<dbReference type="Pfam" id="PF07727">
    <property type="entry name" value="RVT_2"/>
    <property type="match status" value="1"/>
</dbReference>
<feature type="coiled-coil region" evidence="1">
    <location>
        <begin position="440"/>
        <end position="467"/>
    </location>
</feature>
<feature type="compositionally biased region" description="Polar residues" evidence="2">
    <location>
        <begin position="849"/>
        <end position="867"/>
    </location>
</feature>
<proteinExistence type="predicted"/>
<organism evidence="4">
    <name type="scientific">Tanacetum cinerariifolium</name>
    <name type="common">Dalmatian daisy</name>
    <name type="synonym">Chrysanthemum cinerariifolium</name>
    <dbReference type="NCBI Taxonomy" id="118510"/>
    <lineage>
        <taxon>Eukaryota</taxon>
        <taxon>Viridiplantae</taxon>
        <taxon>Streptophyta</taxon>
        <taxon>Embryophyta</taxon>
        <taxon>Tracheophyta</taxon>
        <taxon>Spermatophyta</taxon>
        <taxon>Magnoliopsida</taxon>
        <taxon>eudicotyledons</taxon>
        <taxon>Gunneridae</taxon>
        <taxon>Pentapetalae</taxon>
        <taxon>asterids</taxon>
        <taxon>campanulids</taxon>
        <taxon>Asterales</taxon>
        <taxon>Asteraceae</taxon>
        <taxon>Asteroideae</taxon>
        <taxon>Anthemideae</taxon>
        <taxon>Anthemidinae</taxon>
        <taxon>Tanacetum</taxon>
    </lineage>
</organism>
<evidence type="ECO:0000259" key="3">
    <source>
        <dbReference type="Pfam" id="PF07727"/>
    </source>
</evidence>
<name>A0A6L2P5Z6_TANCI</name>
<dbReference type="AlphaFoldDB" id="A0A6L2P5Z6"/>
<accession>A0A6L2P5Z6</accession>
<feature type="domain" description="Reverse transcriptase Ty1/copia-type" evidence="3">
    <location>
        <begin position="941"/>
        <end position="1020"/>
    </location>
</feature>
<evidence type="ECO:0000313" key="4">
    <source>
        <dbReference type="EMBL" id="GEU92722.1"/>
    </source>
</evidence>
<feature type="region of interest" description="Disordered" evidence="2">
    <location>
        <begin position="745"/>
        <end position="784"/>
    </location>
</feature>
<dbReference type="PANTHER" id="PTHR11439:SF495">
    <property type="entry name" value="REVERSE TRANSCRIPTASE, RNA-DEPENDENT DNA POLYMERASE-RELATED"/>
    <property type="match status" value="1"/>
</dbReference>
<protein>
    <recommendedName>
        <fullName evidence="3">Reverse transcriptase Ty1/copia-type domain-containing protein</fullName>
    </recommendedName>
</protein>
<sequence length="1140" mass="129691">MQGTSLTKQERECKLYDAFDKFAHIEGESLHQYYLRFTQQINDINIYNMKLEKFQVNTKFLISLPPEWSKFVIDVKLVKDFHTTNFDKLYACLEQHELNANEFHLMRERNQDPLALVANHQMTPPHFNTYQSSYNNPMFQQQFSPSQSHQYGSNHPTQHYSTTYPSTPHAITYPSAPYPHVYSSTVHQETFPVFKQGDDPIDAINKMMSFMSTFVTSRFPTTNNQLRISSNLRQQATIYDGRVIVQPLQGRQNSYAAGECHMVRQCPKPKRKRDATWFKEKVLLVEAQGNGKVLTKEELEFLAGPGIAEGPVTQSVITHNATYQAHNLDAYDSDCDEISTAKAVLMDNLSSYISDVLSEDTNSSTQQDALILYVFEQLSNQVTSCNKVNNDNIIANETLSAELERYKERIKLLEERQNVDLGTREKLIIDDLIWEKNAQFADFEKKINNLKQTLSEQTKEKELLTKKFNVFKKESKEKEAKNIDTQISLEKEVKELDNIVYKMGQTVQTVHMLTKPQVFYDNNLKQALGFQNPFYLKKAHQIRPMLYDGNVIAKETNMISIAESEETLMLEEENFGKRFVPQREKSDEQALHPIIDQSASLPVKIEAPWELPKMYKQLSDSIKPSRVRAKEQVESLVNQVNQKSVEIFDLNAQLQEKVLVITALKNDLRKLKGKDTVDNAAQMSNATTIAPGMYMLDLIILAPQCIILSLYGYVRDTCPDIHKPSEKLVAVTPINKKKTFQFGDTATSSSNIPKATNRPLLSSTGVKPSTSASGSKPSGNVKNDRISTFTLDGNACPLNSITATNKVPLRVPIPLEVVAPEYVVTRVYTRRPKVPKIVPNRKTKVAKSMTANRMQPGTSRGSNSSVAPSFSSLIDCRLSKLLCVIWTPAAPSFLASKDEAPDFIIKFLKMIEVRLNAAVMNIHTDNGIEFVNQTLRDYNEQIYKVKLDELGRILKNKARLVAHGYHQEEGIDFEESFASVARLEAFWIFLTFAAHMNMIVYQMDVKTEFLNGILCEEVYAPHAWYDLLSSFMLSQGFSKARLIPHYSSAEKAKISSWKVVDPTHYRDMVGTLMYLTSSRPDLVYDVCMCARYQARPAEKHLHAVKRIFRYLRGTVNQGLWYSKDSAISLTAFADADHAGC</sequence>
<comment type="caution">
    <text evidence="4">The sequence shown here is derived from an EMBL/GenBank/DDBJ whole genome shotgun (WGS) entry which is preliminary data.</text>
</comment>
<keyword evidence="1" id="KW-0175">Coiled coil</keyword>
<reference evidence="4" key="1">
    <citation type="journal article" date="2019" name="Sci. Rep.">
        <title>Draft genome of Tanacetum cinerariifolium, the natural source of mosquito coil.</title>
        <authorList>
            <person name="Yamashiro T."/>
            <person name="Shiraishi A."/>
            <person name="Satake H."/>
            <person name="Nakayama K."/>
        </authorList>
    </citation>
    <scope>NUCLEOTIDE SEQUENCE</scope>
</reference>
<feature type="region of interest" description="Disordered" evidence="2">
    <location>
        <begin position="844"/>
        <end position="867"/>
    </location>
</feature>